<comment type="function">
    <text evidence="10">Specifically catalyzes the dephosphorylation of 2-phosphoglycolate.</text>
</comment>
<dbReference type="SFLD" id="SFLDS00003">
    <property type="entry name" value="Haloacid_Dehalogenase"/>
    <property type="match status" value="1"/>
</dbReference>
<gene>
    <name evidence="10" type="primary">gph</name>
    <name evidence="11" type="ordered locus">Nitsa_0595</name>
</gene>
<evidence type="ECO:0000256" key="5">
    <source>
        <dbReference type="ARBA" id="ARBA00013078"/>
    </source>
</evidence>
<keyword evidence="12" id="KW-1185">Reference proteome</keyword>
<dbReference type="PANTHER" id="PTHR43434:SF1">
    <property type="entry name" value="PHOSPHOGLYCOLATE PHOSPHATASE"/>
    <property type="match status" value="1"/>
</dbReference>
<dbReference type="GO" id="GO:0006281">
    <property type="term" value="P:DNA repair"/>
    <property type="evidence" value="ECO:0007669"/>
    <property type="project" value="TreeGrafter"/>
</dbReference>
<feature type="binding site" evidence="10">
    <location>
        <position position="177"/>
    </location>
    <ligand>
        <name>Mg(2+)</name>
        <dbReference type="ChEBI" id="CHEBI:18420"/>
    </ligand>
</feature>
<dbReference type="InterPro" id="IPR023198">
    <property type="entry name" value="PGP-like_dom2"/>
</dbReference>
<evidence type="ECO:0000256" key="4">
    <source>
        <dbReference type="ARBA" id="ARBA00006171"/>
    </source>
</evidence>
<dbReference type="STRING" id="749222.Nitsa_0595"/>
<sequence length="226" mass="24706">MRFRDRTHLLFDLDGTLIDSVPDLAKALNATLQELGLPTYDEATIRNWIGNGAAMLVKRGLAGNRQIDPEQDEALFSEAMERFLGHYERVLNDATGLYPGVAETLDALKDAGYTMAVVTNKPSQFVGPILRNLSIDSFFDVIVGGEDLPRKKPDPLPLLHACERMGCGKDQALMIGDSANDILAAQTAGIPVIAVSYGYDNGRSVRELGADEVIGEFTEILKKLQR</sequence>
<dbReference type="OrthoDB" id="9792518at2"/>
<keyword evidence="6 10" id="KW-0479">Metal-binding</keyword>
<dbReference type="SFLD" id="SFLDG01129">
    <property type="entry name" value="C1.5:_HAD__Beta-PGM__Phosphata"/>
    <property type="match status" value="1"/>
</dbReference>
<dbReference type="PANTHER" id="PTHR43434">
    <property type="entry name" value="PHOSPHOGLYCOLATE PHOSPHATASE"/>
    <property type="match status" value="1"/>
</dbReference>
<evidence type="ECO:0000313" key="11">
    <source>
        <dbReference type="EMBL" id="ADV45863.1"/>
    </source>
</evidence>
<evidence type="ECO:0000256" key="8">
    <source>
        <dbReference type="ARBA" id="ARBA00022842"/>
    </source>
</evidence>
<keyword evidence="8 10" id="KW-0460">Magnesium</keyword>
<keyword evidence="7 10" id="KW-0378">Hydrolase</keyword>
<dbReference type="Gene3D" id="1.10.150.240">
    <property type="entry name" value="Putative phosphatase, domain 2"/>
    <property type="match status" value="1"/>
</dbReference>
<comment type="pathway">
    <text evidence="3 10">Organic acid metabolism; glycolate biosynthesis; glycolate from 2-phosphoglycolate: step 1/1.</text>
</comment>
<dbReference type="InterPro" id="IPR037512">
    <property type="entry name" value="PGPase_prok"/>
</dbReference>
<dbReference type="SFLD" id="SFLDG01135">
    <property type="entry name" value="C1.5.6:_HAD__Beta-PGM__Phospha"/>
    <property type="match status" value="1"/>
</dbReference>
<evidence type="ECO:0000256" key="1">
    <source>
        <dbReference type="ARBA" id="ARBA00000830"/>
    </source>
</evidence>
<proteinExistence type="inferred from homology"/>
<name>E6X160_NITSE</name>
<dbReference type="InterPro" id="IPR023214">
    <property type="entry name" value="HAD_sf"/>
</dbReference>
<evidence type="ECO:0000256" key="7">
    <source>
        <dbReference type="ARBA" id="ARBA00022801"/>
    </source>
</evidence>
<dbReference type="GO" id="GO:0046295">
    <property type="term" value="P:glycolate biosynthetic process"/>
    <property type="evidence" value="ECO:0007669"/>
    <property type="project" value="UniProtKB-UniRule"/>
</dbReference>
<feature type="active site" description="Nucleophile" evidence="10">
    <location>
        <position position="12"/>
    </location>
</feature>
<dbReference type="NCBIfam" id="NF009695">
    <property type="entry name" value="PRK13222.1-2"/>
    <property type="match status" value="1"/>
</dbReference>
<dbReference type="KEGG" id="nsa:Nitsa_0595"/>
<comment type="similarity">
    <text evidence="4 10">Belongs to the HAD-like hydrolase superfamily. CbbY/CbbZ/Gph/YieH family.</text>
</comment>
<reference evidence="12" key="2">
    <citation type="submission" date="2011-01" db="EMBL/GenBank/DDBJ databases">
        <title>The complete genome of Nitratifractor salsuginis DSM 16511.</title>
        <authorList>
            <consortium name="US DOE Joint Genome Institute (JGI-PGF)"/>
            <person name="Lucas S."/>
            <person name="Copeland A."/>
            <person name="Lapidus A."/>
            <person name="Bruce D."/>
            <person name="Goodwin L."/>
            <person name="Pitluck S."/>
            <person name="Kyrpides N."/>
            <person name="Mavromatis K."/>
            <person name="Ivanova N."/>
            <person name="Mikhailova N."/>
            <person name="Zeytun A."/>
            <person name="Detter J.C."/>
            <person name="Tapia R."/>
            <person name="Han C."/>
            <person name="Land M."/>
            <person name="Hauser L."/>
            <person name="Markowitz V."/>
            <person name="Cheng J.-F."/>
            <person name="Hugenholtz P."/>
            <person name="Woyke T."/>
            <person name="Wu D."/>
            <person name="Tindall B."/>
            <person name="Schuetze A."/>
            <person name="Brambilla E."/>
            <person name="Klenk H.-P."/>
            <person name="Eisen J.A."/>
        </authorList>
    </citation>
    <scope>NUCLEOTIDE SEQUENCE [LARGE SCALE GENOMIC DNA]</scope>
    <source>
        <strain evidence="12">DSM 16511 / JCM 12458 / E9I37-1</strain>
    </source>
</reference>
<dbReference type="InterPro" id="IPR041492">
    <property type="entry name" value="HAD_2"/>
</dbReference>
<reference evidence="11 12" key="1">
    <citation type="journal article" date="2011" name="Stand. Genomic Sci.">
        <title>Complete genome sequence of Nitratifractor salsuginis type strain (E9I37-1).</title>
        <authorList>
            <person name="Anderson I."/>
            <person name="Sikorski J."/>
            <person name="Zeytun A."/>
            <person name="Nolan M."/>
            <person name="Lapidus A."/>
            <person name="Lucas S."/>
            <person name="Hammon N."/>
            <person name="Deshpande S."/>
            <person name="Cheng J.F."/>
            <person name="Tapia R."/>
            <person name="Han C."/>
            <person name="Goodwin L."/>
            <person name="Pitluck S."/>
            <person name="Liolios K."/>
            <person name="Pagani I."/>
            <person name="Ivanova N."/>
            <person name="Huntemann M."/>
            <person name="Mavromatis K."/>
            <person name="Ovchinikova G."/>
            <person name="Pati A."/>
            <person name="Chen A."/>
            <person name="Palaniappan K."/>
            <person name="Land M."/>
            <person name="Hauser L."/>
            <person name="Brambilla E.M."/>
            <person name="Ngatchou-Djao O.D."/>
            <person name="Rohde M."/>
            <person name="Tindall B.J."/>
            <person name="Goker M."/>
            <person name="Detter J.C."/>
            <person name="Woyke T."/>
            <person name="Bristow J."/>
            <person name="Eisen J.A."/>
            <person name="Markowitz V."/>
            <person name="Hugenholtz P."/>
            <person name="Klenk H.P."/>
            <person name="Kyrpides N.C."/>
        </authorList>
    </citation>
    <scope>NUCLEOTIDE SEQUENCE [LARGE SCALE GENOMIC DNA]</scope>
    <source>
        <strain evidence="12">DSM 16511 / JCM 12458 / E9I37-1</strain>
    </source>
</reference>
<dbReference type="HAMAP" id="MF_00495">
    <property type="entry name" value="GPH_hydrolase_bact"/>
    <property type="match status" value="1"/>
</dbReference>
<dbReference type="RefSeq" id="WP_013553559.1">
    <property type="nucleotide sequence ID" value="NC_014935.1"/>
</dbReference>
<dbReference type="Pfam" id="PF13419">
    <property type="entry name" value="HAD_2"/>
    <property type="match status" value="1"/>
</dbReference>
<dbReference type="CDD" id="cd16417">
    <property type="entry name" value="HAD_PGPase"/>
    <property type="match status" value="1"/>
</dbReference>
<dbReference type="NCBIfam" id="TIGR01509">
    <property type="entry name" value="HAD-SF-IA-v3"/>
    <property type="match status" value="1"/>
</dbReference>
<dbReference type="PRINTS" id="PR00413">
    <property type="entry name" value="HADHALOGNASE"/>
</dbReference>
<dbReference type="GO" id="GO:0046872">
    <property type="term" value="F:metal ion binding"/>
    <property type="evidence" value="ECO:0007669"/>
    <property type="project" value="UniProtKB-KW"/>
</dbReference>
<dbReference type="InterPro" id="IPR050155">
    <property type="entry name" value="HAD-like_hydrolase_sf"/>
</dbReference>
<evidence type="ECO:0000256" key="2">
    <source>
        <dbReference type="ARBA" id="ARBA00001946"/>
    </source>
</evidence>
<organism evidence="11 12">
    <name type="scientific">Nitratifractor salsuginis (strain DSM 16511 / JCM 12458 / E9I37-1)</name>
    <dbReference type="NCBI Taxonomy" id="749222"/>
    <lineage>
        <taxon>Bacteria</taxon>
        <taxon>Pseudomonadati</taxon>
        <taxon>Campylobacterota</taxon>
        <taxon>Epsilonproteobacteria</taxon>
        <taxon>Campylobacterales</taxon>
        <taxon>Sulfurovaceae</taxon>
        <taxon>Nitratifractor</taxon>
    </lineage>
</organism>
<evidence type="ECO:0000313" key="12">
    <source>
        <dbReference type="Proteomes" id="UP000008633"/>
    </source>
</evidence>
<dbReference type="Gene3D" id="3.40.50.1000">
    <property type="entry name" value="HAD superfamily/HAD-like"/>
    <property type="match status" value="1"/>
</dbReference>
<evidence type="ECO:0000256" key="3">
    <source>
        <dbReference type="ARBA" id="ARBA00004818"/>
    </source>
</evidence>
<comment type="catalytic activity">
    <reaction evidence="1 10">
        <text>2-phosphoglycolate + H2O = glycolate + phosphate</text>
        <dbReference type="Rhea" id="RHEA:14369"/>
        <dbReference type="ChEBI" id="CHEBI:15377"/>
        <dbReference type="ChEBI" id="CHEBI:29805"/>
        <dbReference type="ChEBI" id="CHEBI:43474"/>
        <dbReference type="ChEBI" id="CHEBI:58033"/>
        <dbReference type="EC" id="3.1.3.18"/>
    </reaction>
</comment>
<dbReference type="AlphaFoldDB" id="E6X160"/>
<dbReference type="EMBL" id="CP002452">
    <property type="protein sequence ID" value="ADV45863.1"/>
    <property type="molecule type" value="Genomic_DNA"/>
</dbReference>
<comment type="cofactor">
    <cofactor evidence="2 10">
        <name>Mg(2+)</name>
        <dbReference type="ChEBI" id="CHEBI:18420"/>
    </cofactor>
</comment>
<dbReference type="InterPro" id="IPR036412">
    <property type="entry name" value="HAD-like_sf"/>
</dbReference>
<dbReference type="Proteomes" id="UP000008633">
    <property type="component" value="Chromosome"/>
</dbReference>
<evidence type="ECO:0000256" key="6">
    <source>
        <dbReference type="ARBA" id="ARBA00022723"/>
    </source>
</evidence>
<dbReference type="FunFam" id="3.40.50.1000:FF:000022">
    <property type="entry name" value="Phosphoglycolate phosphatase"/>
    <property type="match status" value="1"/>
</dbReference>
<feature type="binding site" evidence="10">
    <location>
        <position position="12"/>
    </location>
    <ligand>
        <name>Mg(2+)</name>
        <dbReference type="ChEBI" id="CHEBI:18420"/>
    </ligand>
</feature>
<evidence type="ECO:0000256" key="10">
    <source>
        <dbReference type="HAMAP-Rule" id="MF_00495"/>
    </source>
</evidence>
<dbReference type="GO" id="GO:0008967">
    <property type="term" value="F:phosphoglycolate phosphatase activity"/>
    <property type="evidence" value="ECO:0007669"/>
    <property type="project" value="UniProtKB-UniRule"/>
</dbReference>
<dbReference type="InterPro" id="IPR006439">
    <property type="entry name" value="HAD-SF_hydro_IA"/>
</dbReference>
<protein>
    <recommendedName>
        <fullName evidence="5 10">Phosphoglycolate phosphatase</fullName>
        <shortName evidence="10">PGP</shortName>
        <shortName evidence="10">PGPase</shortName>
        <ecNumber evidence="5 10">3.1.3.18</ecNumber>
    </recommendedName>
</protein>
<dbReference type="EC" id="3.1.3.18" evidence="5 10"/>
<dbReference type="NCBIfam" id="TIGR01549">
    <property type="entry name" value="HAD-SF-IA-v1"/>
    <property type="match status" value="1"/>
</dbReference>
<dbReference type="eggNOG" id="COG0546">
    <property type="taxonomic scope" value="Bacteria"/>
</dbReference>
<evidence type="ECO:0000256" key="9">
    <source>
        <dbReference type="ARBA" id="ARBA00023277"/>
    </source>
</evidence>
<dbReference type="GO" id="GO:0005975">
    <property type="term" value="P:carbohydrate metabolic process"/>
    <property type="evidence" value="ECO:0007669"/>
    <property type="project" value="InterPro"/>
</dbReference>
<keyword evidence="9 10" id="KW-0119">Carbohydrate metabolism</keyword>
<dbReference type="HOGENOM" id="CLU_045011_19_1_7"/>
<dbReference type="NCBIfam" id="TIGR01449">
    <property type="entry name" value="PGP_bact"/>
    <property type="match status" value="1"/>
</dbReference>
<feature type="binding site" evidence="10">
    <location>
        <position position="14"/>
    </location>
    <ligand>
        <name>Mg(2+)</name>
        <dbReference type="ChEBI" id="CHEBI:18420"/>
    </ligand>
</feature>
<dbReference type="UniPathway" id="UPA00865">
    <property type="reaction ID" value="UER00834"/>
</dbReference>
<dbReference type="SUPFAM" id="SSF56784">
    <property type="entry name" value="HAD-like"/>
    <property type="match status" value="1"/>
</dbReference>
<dbReference type="GO" id="GO:0005829">
    <property type="term" value="C:cytosol"/>
    <property type="evidence" value="ECO:0007669"/>
    <property type="project" value="TreeGrafter"/>
</dbReference>
<accession>E6X160</accession>